<evidence type="ECO:0000256" key="4">
    <source>
        <dbReference type="ARBA" id="ARBA00023163"/>
    </source>
</evidence>
<dbReference type="STRING" id="1122125.GCA_000423185_06029"/>
<dbReference type="InterPro" id="IPR003313">
    <property type="entry name" value="AraC-bd"/>
</dbReference>
<dbReference type="OrthoDB" id="9814125at2"/>
<dbReference type="Gene3D" id="2.60.120.10">
    <property type="entry name" value="Jelly Rolls"/>
    <property type="match status" value="1"/>
</dbReference>
<dbReference type="InterPro" id="IPR047264">
    <property type="entry name" value="Cupin_HpaA-like_N"/>
</dbReference>
<keyword evidence="2" id="KW-0238">DNA-binding</keyword>
<dbReference type="Proteomes" id="UP000196655">
    <property type="component" value="Unassembled WGS sequence"/>
</dbReference>
<dbReference type="PROSITE" id="PS01124">
    <property type="entry name" value="HTH_ARAC_FAMILY_2"/>
    <property type="match status" value="1"/>
</dbReference>
<dbReference type="GO" id="GO:0003700">
    <property type="term" value="F:DNA-binding transcription factor activity"/>
    <property type="evidence" value="ECO:0007669"/>
    <property type="project" value="InterPro"/>
</dbReference>
<accession>A0A211ZHB8</accession>
<name>A0A211ZHB8_9PROT</name>
<proteinExistence type="predicted"/>
<keyword evidence="4" id="KW-0804">Transcription</keyword>
<keyword evidence="3" id="KW-0010">Activator</keyword>
<dbReference type="InterPro" id="IPR050204">
    <property type="entry name" value="AraC_XylS_family_regulators"/>
</dbReference>
<evidence type="ECO:0000256" key="5">
    <source>
        <dbReference type="SAM" id="MobiDB-lite"/>
    </source>
</evidence>
<comment type="caution">
    <text evidence="7">The sequence shown here is derived from an EMBL/GenBank/DDBJ whole genome shotgun (WGS) entry which is preliminary data.</text>
</comment>
<evidence type="ECO:0000256" key="3">
    <source>
        <dbReference type="ARBA" id="ARBA00023159"/>
    </source>
</evidence>
<evidence type="ECO:0000256" key="2">
    <source>
        <dbReference type="ARBA" id="ARBA00023125"/>
    </source>
</evidence>
<dbReference type="Pfam" id="PF02311">
    <property type="entry name" value="AraC_binding"/>
    <property type="match status" value="1"/>
</dbReference>
<dbReference type="CDD" id="cd06999">
    <property type="entry name" value="cupin_HpaA-like_N"/>
    <property type="match status" value="1"/>
</dbReference>
<dbReference type="InterPro" id="IPR014710">
    <property type="entry name" value="RmlC-like_jellyroll"/>
</dbReference>
<feature type="compositionally biased region" description="Basic and acidic residues" evidence="5">
    <location>
        <begin position="278"/>
        <end position="287"/>
    </location>
</feature>
<keyword evidence="8" id="KW-1185">Reference proteome</keyword>
<dbReference type="PANTHER" id="PTHR46796">
    <property type="entry name" value="HTH-TYPE TRANSCRIPTIONAL ACTIVATOR RHAS-RELATED"/>
    <property type="match status" value="1"/>
</dbReference>
<feature type="region of interest" description="Disordered" evidence="5">
    <location>
        <begin position="278"/>
        <end position="300"/>
    </location>
</feature>
<gene>
    <name evidence="7" type="ORF">BWR60_23505</name>
</gene>
<keyword evidence="1" id="KW-0805">Transcription regulation</keyword>
<protein>
    <submittedName>
        <fullName evidence="7">AraC family transcriptional regulator</fullName>
    </submittedName>
</protein>
<dbReference type="Pfam" id="PF12833">
    <property type="entry name" value="HTH_18"/>
    <property type="match status" value="1"/>
</dbReference>
<dbReference type="PRINTS" id="PR00032">
    <property type="entry name" value="HTHARAC"/>
</dbReference>
<dbReference type="AlphaFoldDB" id="A0A211ZHB8"/>
<reference evidence="8" key="1">
    <citation type="submission" date="2017-05" db="EMBL/GenBank/DDBJ databases">
        <authorList>
            <person name="Macchi M."/>
            <person name="Festa S."/>
            <person name="Coppotelli B.M."/>
            <person name="Morelli I.S."/>
        </authorList>
    </citation>
    <scope>NUCLEOTIDE SEQUENCE [LARGE SCALE GENOMIC DNA]</scope>
    <source>
        <strain evidence="8">I</strain>
    </source>
</reference>
<sequence length="306" mass="33737">MQTPTIPSFFLYGEAPRTVDDRFLHLEALEDRSRPSDWTIGAHSHVNLNHVFHFTRGGGVVRAEGRSIRLPAPCLLLVPAGLVHGFDFEPETVGSVLTVSDAYLRELVRREPEFRPLFAALAVIPVADQGFLRASLGRLSRELAWLAPGRAAAVEALLVGILVEVLRLAPQAGEGERAAPGPQALLVARFRERIEQRYRAHDEVEDYARALAVSPKQLWAACRRVAGAPPARLIQDRLLLEAKRLLLYTNAPVAEAAYALGFNDPAYFSRLFTKETGRSPRDFRRGGDGQTRAHALSQSPSEIALV</sequence>
<dbReference type="InterPro" id="IPR020449">
    <property type="entry name" value="Tscrpt_reg_AraC-type_HTH"/>
</dbReference>
<dbReference type="InterPro" id="IPR018060">
    <property type="entry name" value="HTH_AraC"/>
</dbReference>
<dbReference type="EMBL" id="NHON01000052">
    <property type="protein sequence ID" value="OWJ64671.1"/>
    <property type="molecule type" value="Genomic_DNA"/>
</dbReference>
<evidence type="ECO:0000256" key="1">
    <source>
        <dbReference type="ARBA" id="ARBA00023015"/>
    </source>
</evidence>
<evidence type="ECO:0000313" key="7">
    <source>
        <dbReference type="EMBL" id="OWJ64671.1"/>
    </source>
</evidence>
<dbReference type="InterPro" id="IPR011051">
    <property type="entry name" value="RmlC_Cupin_sf"/>
</dbReference>
<dbReference type="SUPFAM" id="SSF46689">
    <property type="entry name" value="Homeodomain-like"/>
    <property type="match status" value="1"/>
</dbReference>
<evidence type="ECO:0000259" key="6">
    <source>
        <dbReference type="PROSITE" id="PS01124"/>
    </source>
</evidence>
<organism evidence="7 8">
    <name type="scientific">Inquilinus limosus</name>
    <dbReference type="NCBI Taxonomy" id="171674"/>
    <lineage>
        <taxon>Bacteria</taxon>
        <taxon>Pseudomonadati</taxon>
        <taxon>Pseudomonadota</taxon>
        <taxon>Alphaproteobacteria</taxon>
        <taxon>Rhodospirillales</taxon>
        <taxon>Rhodospirillaceae</taxon>
        <taxon>Inquilinus</taxon>
    </lineage>
</organism>
<dbReference type="GO" id="GO:0043565">
    <property type="term" value="F:sequence-specific DNA binding"/>
    <property type="evidence" value="ECO:0007669"/>
    <property type="project" value="InterPro"/>
</dbReference>
<dbReference type="InterPro" id="IPR009057">
    <property type="entry name" value="Homeodomain-like_sf"/>
</dbReference>
<dbReference type="Gene3D" id="1.10.10.60">
    <property type="entry name" value="Homeodomain-like"/>
    <property type="match status" value="1"/>
</dbReference>
<feature type="domain" description="HTH araC/xylS-type" evidence="6">
    <location>
        <begin position="188"/>
        <end position="286"/>
    </location>
</feature>
<dbReference type="RefSeq" id="WP_088153490.1">
    <property type="nucleotide sequence ID" value="NZ_NHON01000052.1"/>
</dbReference>
<evidence type="ECO:0000313" key="8">
    <source>
        <dbReference type="Proteomes" id="UP000196655"/>
    </source>
</evidence>
<dbReference type="SUPFAM" id="SSF51182">
    <property type="entry name" value="RmlC-like cupins"/>
    <property type="match status" value="1"/>
</dbReference>
<dbReference type="SMART" id="SM00342">
    <property type="entry name" value="HTH_ARAC"/>
    <property type="match status" value="1"/>
</dbReference>